<dbReference type="VEuPathDB" id="HostDB:ENSMUSG00000075324"/>
<evidence type="ECO:0000313" key="1">
    <source>
        <dbReference type="Ensembl" id="ENSMUSP00000124338.2"/>
    </source>
</evidence>
<dbReference type="Ensembl" id="ENSMUST00000102728.4">
    <property type="protein sequence ID" value="ENSMUSP00000124338.2"/>
    <property type="gene ID" value="ENSMUSG00000075324.14"/>
</dbReference>
<accession>E0CYB7</accession>
<reference evidence="1 3" key="1">
    <citation type="journal article" date="2009" name="PLoS Biol.">
        <title>Lineage-specific biology revealed by a finished genome assembly of the mouse.</title>
        <authorList>
            <consortium name="Mouse Genome Sequencing Consortium"/>
            <person name="Church D.M."/>
            <person name="Goodstadt L."/>
            <person name="Hillier L.W."/>
            <person name="Zody M.C."/>
            <person name="Goldstein S."/>
            <person name="She X."/>
            <person name="Bult C.J."/>
            <person name="Agarwala R."/>
            <person name="Cherry J.L."/>
            <person name="DiCuccio M."/>
            <person name="Hlavina W."/>
            <person name="Kapustin Y."/>
            <person name="Meric P."/>
            <person name="Maglott D."/>
            <person name="Birtle Z."/>
            <person name="Marques A.C."/>
            <person name="Graves T."/>
            <person name="Zhou S."/>
            <person name="Teague B."/>
            <person name="Potamousis K."/>
            <person name="Churas C."/>
            <person name="Place M."/>
            <person name="Herschleb J."/>
            <person name="Runnheim R."/>
            <person name="Forrest D."/>
            <person name="Amos-Landgraf J."/>
            <person name="Schwartz D.C."/>
            <person name="Cheng Z."/>
            <person name="Lindblad-Toh K."/>
            <person name="Eichler E.E."/>
            <person name="Ponting C.P."/>
        </authorList>
    </citation>
    <scope>NUCLEOTIDE SEQUENCE [LARGE SCALE GENOMIC DNA]</scope>
    <source>
        <strain evidence="1 3">C57BL/6J</strain>
    </source>
</reference>
<dbReference type="GeneTree" id="ENSGT00940000157526"/>
<organism evidence="1 3">
    <name type="scientific">Mus musculus</name>
    <name type="common">Mouse</name>
    <dbReference type="NCBI Taxonomy" id="10090"/>
    <lineage>
        <taxon>Eukaryota</taxon>
        <taxon>Metazoa</taxon>
        <taxon>Chordata</taxon>
        <taxon>Craniata</taxon>
        <taxon>Vertebrata</taxon>
        <taxon>Euteleostomi</taxon>
        <taxon>Mammalia</taxon>
        <taxon>Eutheria</taxon>
        <taxon>Euarchontoglires</taxon>
        <taxon>Glires</taxon>
        <taxon>Rodentia</taxon>
        <taxon>Myomorpha</taxon>
        <taxon>Muroidea</taxon>
        <taxon>Muridae</taxon>
        <taxon>Murinae</taxon>
        <taxon>Mus</taxon>
        <taxon>Mus</taxon>
    </lineage>
</organism>
<keyword evidence="3" id="KW-1185">Reference proteome</keyword>
<dbReference type="HOGENOM" id="CLU_3207450_0_0_1"/>
<reference evidence="1" key="3">
    <citation type="submission" date="2025-08" db="UniProtKB">
        <authorList>
            <consortium name="Ensembl"/>
        </authorList>
    </citation>
    <scope>IDENTIFICATION</scope>
    <source>
        <strain evidence="1">C57BL/6J</strain>
    </source>
</reference>
<reference evidence="1 3" key="2">
    <citation type="journal article" date="2011" name="PLoS Biol.">
        <title>Modernizing reference genome assemblies.</title>
        <authorList>
            <person name="Church D.M."/>
            <person name="Schneider V.A."/>
            <person name="Graves T."/>
            <person name="Auger K."/>
            <person name="Cunningham F."/>
            <person name="Bouk N."/>
            <person name="Chen H.C."/>
            <person name="Agarwala R."/>
            <person name="McLaren W.M."/>
            <person name="Ritchie G.R."/>
            <person name="Albracht D."/>
            <person name="Kremitzki M."/>
            <person name="Rock S."/>
            <person name="Kotkiewicz H."/>
            <person name="Kremitzki C."/>
            <person name="Wollam A."/>
            <person name="Trani L."/>
            <person name="Fulton L."/>
            <person name="Fulton R."/>
            <person name="Matthews L."/>
            <person name="Whitehead S."/>
            <person name="Chow W."/>
            <person name="Torrance J."/>
            <person name="Dunn M."/>
            <person name="Harden G."/>
            <person name="Threadgold G."/>
            <person name="Wood J."/>
            <person name="Collins J."/>
            <person name="Heath P."/>
            <person name="Griffiths G."/>
            <person name="Pelan S."/>
            <person name="Grafham D."/>
            <person name="Eichler E.E."/>
            <person name="Weinstock G."/>
            <person name="Mardis E.R."/>
            <person name="Wilson R.K."/>
            <person name="Howe K."/>
            <person name="Flicek P."/>
            <person name="Hubbard T."/>
        </authorList>
    </citation>
    <scope>NUCLEOTIDE SEQUENCE [LARGE SCALE GENOMIC DNA]</scope>
    <source>
        <strain evidence="1 3">C57BL/6J</strain>
    </source>
</reference>
<dbReference type="ExpressionAtlas" id="E0CYB7">
    <property type="expression patterns" value="baseline and differential"/>
</dbReference>
<dbReference type="Bgee" id="ENSMUSG00000075324">
    <property type="expression patterns" value="Expressed in optic fissure and 187 other cell types or tissues"/>
</dbReference>
<protein>
    <submittedName>
        <fullName evidence="1">Fidgetin</fullName>
    </submittedName>
</protein>
<dbReference type="AGR" id="MGI:1890647"/>
<evidence type="ECO:0000313" key="2">
    <source>
        <dbReference type="MGI" id="MGI:1890647"/>
    </source>
</evidence>
<reference evidence="1" key="4">
    <citation type="submission" date="2025-09" db="UniProtKB">
        <authorList>
            <consortium name="Ensembl"/>
        </authorList>
    </citation>
    <scope>IDENTIFICATION</scope>
    <source>
        <strain evidence="1">C57BL/6J</strain>
    </source>
</reference>
<dbReference type="Antibodypedia" id="47964">
    <property type="antibodies" value="130 antibodies from 16 providers"/>
</dbReference>
<dbReference type="AlphaFoldDB" id="E0CYB7"/>
<gene>
    <name evidence="1 2" type="primary">Fign</name>
</gene>
<dbReference type="Proteomes" id="UP000000589">
    <property type="component" value="Chromosome 2"/>
</dbReference>
<sequence length="45" mass="4782">MISSTSVYGPRSLCMDTKNDRILGLGRRLEDAVDAGACPVARTAL</sequence>
<proteinExistence type="predicted"/>
<evidence type="ECO:0000313" key="3">
    <source>
        <dbReference type="Proteomes" id="UP000000589"/>
    </source>
</evidence>
<dbReference type="MGI" id="MGI:1890647">
    <property type="gene designation" value="Fign"/>
</dbReference>
<name>E0CYB7_MOUSE</name>